<feature type="binding site" evidence="9">
    <location>
        <position position="195"/>
    </location>
    <ligand>
        <name>substrate</name>
    </ligand>
</feature>
<comment type="subunit">
    <text evidence="9">Homodimer.</text>
</comment>
<evidence type="ECO:0000256" key="10">
    <source>
        <dbReference type="PROSITE-ProRule" id="PRU10125"/>
    </source>
</evidence>
<comment type="caution">
    <text evidence="9">Lacks conserved residue(s) required for the propagation of feature annotation.</text>
</comment>
<dbReference type="GO" id="GO:0008837">
    <property type="term" value="F:diaminopimelate epimerase activity"/>
    <property type="evidence" value="ECO:0007669"/>
    <property type="project" value="UniProtKB-UniRule"/>
</dbReference>
<feature type="binding site" evidence="9">
    <location>
        <begin position="74"/>
        <end position="75"/>
    </location>
    <ligand>
        <name>substrate</name>
    </ligand>
</feature>
<evidence type="ECO:0000256" key="5">
    <source>
        <dbReference type="ARBA" id="ARBA00022605"/>
    </source>
</evidence>
<feature type="binding site" evidence="9">
    <location>
        <position position="13"/>
    </location>
    <ligand>
        <name>substrate</name>
    </ligand>
</feature>
<dbReference type="GO" id="GO:0005829">
    <property type="term" value="C:cytosol"/>
    <property type="evidence" value="ECO:0007669"/>
    <property type="project" value="TreeGrafter"/>
</dbReference>
<evidence type="ECO:0000313" key="11">
    <source>
        <dbReference type="EMBL" id="ADU26478.1"/>
    </source>
</evidence>
<gene>
    <name evidence="9" type="primary">dapF</name>
    <name evidence="11" type="ordered locus">Ethha_0919</name>
</gene>
<dbReference type="InterPro" id="IPR018510">
    <property type="entry name" value="DAP_epimerase_AS"/>
</dbReference>
<dbReference type="SUPFAM" id="SSF54506">
    <property type="entry name" value="Diaminopimelate epimerase-like"/>
    <property type="match status" value="2"/>
</dbReference>
<keyword evidence="6 9" id="KW-0457">Lysine biosynthesis</keyword>
<feature type="binding site" evidence="9">
    <location>
        <begin position="213"/>
        <end position="214"/>
    </location>
    <ligand>
        <name>substrate</name>
    </ligand>
</feature>
<feature type="binding site" evidence="9">
    <location>
        <begin position="223"/>
        <end position="224"/>
    </location>
    <ligand>
        <name>substrate</name>
    </ligand>
</feature>
<feature type="active site" evidence="10">
    <location>
        <position position="73"/>
    </location>
</feature>
<evidence type="ECO:0000256" key="8">
    <source>
        <dbReference type="ARBA" id="ARBA00051712"/>
    </source>
</evidence>
<keyword evidence="4 9" id="KW-0963">Cytoplasm</keyword>
<dbReference type="HOGENOM" id="CLU_053306_3_0_9"/>
<dbReference type="FunFam" id="3.10.310.10:FF:000004">
    <property type="entry name" value="Diaminopimelate epimerase"/>
    <property type="match status" value="1"/>
</dbReference>
<evidence type="ECO:0000256" key="9">
    <source>
        <dbReference type="HAMAP-Rule" id="MF_00197"/>
    </source>
</evidence>
<evidence type="ECO:0000256" key="7">
    <source>
        <dbReference type="ARBA" id="ARBA00023235"/>
    </source>
</evidence>
<dbReference type="HAMAP" id="MF_00197">
    <property type="entry name" value="DAP_epimerase"/>
    <property type="match status" value="1"/>
</dbReference>
<feature type="site" description="Could be important to modulate the pK values of the two catalytic cysteine residues" evidence="9">
    <location>
        <position position="213"/>
    </location>
</feature>
<evidence type="ECO:0000313" key="12">
    <source>
        <dbReference type="Proteomes" id="UP000001551"/>
    </source>
</evidence>
<dbReference type="GO" id="GO:0009089">
    <property type="term" value="P:lysine biosynthetic process via diaminopimelate"/>
    <property type="evidence" value="ECO:0007669"/>
    <property type="project" value="UniProtKB-UniRule"/>
</dbReference>
<dbReference type="eggNOG" id="COG0253">
    <property type="taxonomic scope" value="Bacteria"/>
</dbReference>
<proteinExistence type="inferred from homology"/>
<protein>
    <recommendedName>
        <fullName evidence="3 9">Diaminopimelate epimerase</fullName>
        <shortName evidence="9">DAP epimerase</shortName>
        <ecNumber evidence="3 9">5.1.1.7</ecNumber>
    </recommendedName>
    <alternativeName>
        <fullName evidence="9">PLP-independent amino acid racemase</fullName>
    </alternativeName>
</protein>
<dbReference type="PANTHER" id="PTHR31689:SF0">
    <property type="entry name" value="DIAMINOPIMELATE EPIMERASE"/>
    <property type="match status" value="1"/>
</dbReference>
<keyword evidence="5 9" id="KW-0028">Amino-acid biosynthesis</keyword>
<dbReference type="KEGG" id="eha:Ethha_0919"/>
<evidence type="ECO:0000256" key="4">
    <source>
        <dbReference type="ARBA" id="ARBA00022490"/>
    </source>
</evidence>
<dbReference type="PROSITE" id="PS01326">
    <property type="entry name" value="DAP_EPIMERASE"/>
    <property type="match status" value="1"/>
</dbReference>
<evidence type="ECO:0000256" key="3">
    <source>
        <dbReference type="ARBA" id="ARBA00013080"/>
    </source>
</evidence>
<name>E6U3R1_ETHHY</name>
<dbReference type="Pfam" id="PF01678">
    <property type="entry name" value="DAP_epimerase"/>
    <property type="match status" value="2"/>
</dbReference>
<dbReference type="STRING" id="663278.Ethha_0919"/>
<reference evidence="11 12" key="1">
    <citation type="submission" date="2010-12" db="EMBL/GenBank/DDBJ databases">
        <title>Complete sequence of Ethanoligenens harbinense YUAN-3.</title>
        <authorList>
            <person name="Lucas S."/>
            <person name="Copeland A."/>
            <person name="Lapidus A."/>
            <person name="Cheng J.-F."/>
            <person name="Bruce D."/>
            <person name="Goodwin L."/>
            <person name="Pitluck S."/>
            <person name="Chertkov O."/>
            <person name="Misra M."/>
            <person name="Detter J.C."/>
            <person name="Han C."/>
            <person name="Tapia R."/>
            <person name="Land M."/>
            <person name="Hauser L."/>
            <person name="Jeffries C."/>
            <person name="Kyrpides N."/>
            <person name="Ivanova N."/>
            <person name="Mikhailova N."/>
            <person name="Wang A."/>
            <person name="Mouttaki H."/>
            <person name="He Z."/>
            <person name="Zhou J."/>
            <person name="Hemme C.L."/>
            <person name="Woyke T."/>
        </authorList>
    </citation>
    <scope>NUCLEOTIDE SEQUENCE [LARGE SCALE GENOMIC DNA]</scope>
    <source>
        <strain evidence="12">DSM 18485 / JCM 12961 / CGMCC 1.5033 / YUAN-3</strain>
    </source>
</reference>
<dbReference type="Proteomes" id="UP000001551">
    <property type="component" value="Chromosome"/>
</dbReference>
<keyword evidence="7 9" id="KW-0413">Isomerase</keyword>
<dbReference type="PANTHER" id="PTHR31689">
    <property type="entry name" value="DIAMINOPIMELATE EPIMERASE, CHLOROPLASTIC"/>
    <property type="match status" value="1"/>
</dbReference>
<feature type="binding site" evidence="9">
    <location>
        <position position="162"/>
    </location>
    <ligand>
        <name>substrate</name>
    </ligand>
</feature>
<dbReference type="NCBIfam" id="TIGR00652">
    <property type="entry name" value="DapF"/>
    <property type="match status" value="1"/>
</dbReference>
<accession>E6U3R1</accession>
<dbReference type="Gene3D" id="3.10.310.10">
    <property type="entry name" value="Diaminopimelate Epimerase, Chain A, domain 1"/>
    <property type="match status" value="2"/>
</dbReference>
<comment type="catalytic activity">
    <reaction evidence="8 9">
        <text>(2S,6S)-2,6-diaminopimelate = meso-2,6-diaminopimelate</text>
        <dbReference type="Rhea" id="RHEA:15393"/>
        <dbReference type="ChEBI" id="CHEBI:57609"/>
        <dbReference type="ChEBI" id="CHEBI:57791"/>
        <dbReference type="EC" id="5.1.1.7"/>
    </reaction>
</comment>
<keyword evidence="12" id="KW-1185">Reference proteome</keyword>
<organism evidence="11 12">
    <name type="scientific">Ethanoligenens harbinense (strain DSM 18485 / JCM 12961 / CGMCC 1.5033 / YUAN-3)</name>
    <dbReference type="NCBI Taxonomy" id="663278"/>
    <lineage>
        <taxon>Bacteria</taxon>
        <taxon>Bacillati</taxon>
        <taxon>Bacillota</taxon>
        <taxon>Clostridia</taxon>
        <taxon>Eubacteriales</taxon>
        <taxon>Oscillospiraceae</taxon>
        <taxon>Ethanoligenens</taxon>
    </lineage>
</organism>
<evidence type="ECO:0000256" key="6">
    <source>
        <dbReference type="ARBA" id="ARBA00023154"/>
    </source>
</evidence>
<comment type="function">
    <text evidence="9">Catalyzes the stereoinversion of LL-2,6-diaminopimelate (L,L-DAP) to meso-diaminopimelate (meso-DAP), a precursor of L-lysine and an essential component of the bacterial peptidoglycan.</text>
</comment>
<dbReference type="EC" id="5.1.1.7" evidence="3 9"/>
<dbReference type="AlphaFoldDB" id="E6U3R1"/>
<comment type="similarity">
    <text evidence="2 9">Belongs to the diaminopimelate epimerase family.</text>
</comment>
<dbReference type="InterPro" id="IPR001653">
    <property type="entry name" value="DAP_epimerase_DapF"/>
</dbReference>
<evidence type="ECO:0000256" key="1">
    <source>
        <dbReference type="ARBA" id="ARBA00005196"/>
    </source>
</evidence>
<evidence type="ECO:0000256" key="2">
    <source>
        <dbReference type="ARBA" id="ARBA00010219"/>
    </source>
</evidence>
<dbReference type="UniPathway" id="UPA00034">
    <property type="reaction ID" value="UER00025"/>
</dbReference>
<comment type="subcellular location">
    <subcellularLocation>
        <location evidence="9">Cytoplasm</location>
    </subcellularLocation>
</comment>
<dbReference type="EMBL" id="CP002400">
    <property type="protein sequence ID" value="ADU26478.1"/>
    <property type="molecule type" value="Genomic_DNA"/>
</dbReference>
<comment type="pathway">
    <text evidence="1 9">Amino-acid biosynthesis; L-lysine biosynthesis via DAP pathway; DL-2,6-diaminopimelate from LL-2,6-diaminopimelate: step 1/1.</text>
</comment>
<sequence length="281" mass="30850">MQLHFYKMQGIGNDYVYINAMETKVPNPSALSKTVSDRHFGIGSDGLILLLPSTVADVRMQMFNADGSEGKMCGNGIRCVGKLAYELDICKSESMTVETLSGIKTLKLQVEDGKVSSVCVDMGSPSMEIEKIPVRYTERRMVEAPLTVNGTTYSVTCVSMGNPHAVIFTDGIDEMELEKIGPQFEHHEIFPESVNTEFVEALGDHLLKMRVWERGSGETLACGTGACAVVVAACLTKRCPRGEDVDVLLRGGKLTIRWDNDRVWMTGPAELVYTGDIEIVE</sequence>
<feature type="binding site" evidence="9">
    <location>
        <position position="64"/>
    </location>
    <ligand>
        <name>substrate</name>
    </ligand>
</feature>
<feature type="active site" description="Proton acceptor" evidence="9">
    <location>
        <position position="222"/>
    </location>
</feature>
<feature type="active site" description="Proton donor" evidence="9">
    <location>
        <position position="73"/>
    </location>
</feature>
<dbReference type="RefSeq" id="WP_013484842.1">
    <property type="nucleotide sequence ID" value="NC_014828.1"/>
</dbReference>
<feature type="site" description="Could be important to modulate the pK values of the two catalytic cysteine residues" evidence="9">
    <location>
        <position position="164"/>
    </location>
</feature>